<dbReference type="InParanoid" id="A0A136IM90"/>
<dbReference type="Proteomes" id="UP000070501">
    <property type="component" value="Unassembled WGS sequence"/>
</dbReference>
<dbReference type="EMBL" id="KQ964271">
    <property type="protein sequence ID" value="KXJ86087.1"/>
    <property type="molecule type" value="Genomic_DNA"/>
</dbReference>
<dbReference type="Pfam" id="PF00023">
    <property type="entry name" value="Ank"/>
    <property type="match status" value="1"/>
</dbReference>
<name>A0A136IM90_9PEZI</name>
<dbReference type="PROSITE" id="PS50088">
    <property type="entry name" value="ANK_REPEAT"/>
    <property type="match status" value="1"/>
</dbReference>
<accession>A0A136IM90</accession>
<proteinExistence type="predicted"/>
<dbReference type="InterPro" id="IPR002110">
    <property type="entry name" value="Ankyrin_rpt"/>
</dbReference>
<dbReference type="Gene3D" id="1.25.40.20">
    <property type="entry name" value="Ankyrin repeat-containing domain"/>
    <property type="match status" value="1"/>
</dbReference>
<dbReference type="OrthoDB" id="539213at2759"/>
<gene>
    <name evidence="2" type="ORF">Micbo1qcDRAFT_168886</name>
</gene>
<dbReference type="SUPFAM" id="SSF48403">
    <property type="entry name" value="Ankyrin repeat"/>
    <property type="match status" value="1"/>
</dbReference>
<evidence type="ECO:0000313" key="2">
    <source>
        <dbReference type="EMBL" id="KXJ86087.1"/>
    </source>
</evidence>
<keyword evidence="1" id="KW-0040">ANK repeat</keyword>
<dbReference type="AlphaFoldDB" id="A0A136IM90"/>
<organism evidence="2 3">
    <name type="scientific">Microdochium bolleyi</name>
    <dbReference type="NCBI Taxonomy" id="196109"/>
    <lineage>
        <taxon>Eukaryota</taxon>
        <taxon>Fungi</taxon>
        <taxon>Dikarya</taxon>
        <taxon>Ascomycota</taxon>
        <taxon>Pezizomycotina</taxon>
        <taxon>Sordariomycetes</taxon>
        <taxon>Xylariomycetidae</taxon>
        <taxon>Xylariales</taxon>
        <taxon>Microdochiaceae</taxon>
        <taxon>Microdochium</taxon>
    </lineage>
</organism>
<sequence length="119" mass="12608">MEMLINRGADLDAPGAVFQGRTALEGAAEHGRLDAVKLLLNSGTSTTGEGEESLLSAIKYARGNGHISVAELLEDHRDGRHVPVELGMDAGSLIDSAAIDLPDLSEHYIDVTPPYPRCS</sequence>
<reference evidence="3" key="1">
    <citation type="submission" date="2016-02" db="EMBL/GenBank/DDBJ databases">
        <title>Draft genome sequence of Microdochium bolleyi, a fungal endophyte of beachgrass.</title>
        <authorList>
            <consortium name="DOE Joint Genome Institute"/>
            <person name="David A.S."/>
            <person name="May G."/>
            <person name="Haridas S."/>
            <person name="Lim J."/>
            <person name="Wang M."/>
            <person name="Labutti K."/>
            <person name="Lipzen A."/>
            <person name="Barry K."/>
            <person name="Grigoriev I.V."/>
        </authorList>
    </citation>
    <scope>NUCLEOTIDE SEQUENCE [LARGE SCALE GENOMIC DNA]</scope>
    <source>
        <strain evidence="3">J235TASD1</strain>
    </source>
</reference>
<protein>
    <recommendedName>
        <fullName evidence="4">Ankyrin repeat-containing domain protein</fullName>
    </recommendedName>
</protein>
<evidence type="ECO:0000313" key="3">
    <source>
        <dbReference type="Proteomes" id="UP000070501"/>
    </source>
</evidence>
<evidence type="ECO:0008006" key="4">
    <source>
        <dbReference type="Google" id="ProtNLM"/>
    </source>
</evidence>
<dbReference type="STRING" id="196109.A0A136IM90"/>
<feature type="repeat" description="ANK" evidence="1">
    <location>
        <begin position="19"/>
        <end position="51"/>
    </location>
</feature>
<dbReference type="PROSITE" id="PS50297">
    <property type="entry name" value="ANK_REP_REGION"/>
    <property type="match status" value="1"/>
</dbReference>
<keyword evidence="3" id="KW-1185">Reference proteome</keyword>
<dbReference type="InterPro" id="IPR036770">
    <property type="entry name" value="Ankyrin_rpt-contain_sf"/>
</dbReference>
<evidence type="ECO:0000256" key="1">
    <source>
        <dbReference type="PROSITE-ProRule" id="PRU00023"/>
    </source>
</evidence>